<dbReference type="NCBIfam" id="NF006764">
    <property type="entry name" value="PRK09285.1"/>
    <property type="match status" value="1"/>
</dbReference>
<feature type="domain" description="Adenylosuccinate lyase PurB C-terminal" evidence="15">
    <location>
        <begin position="330"/>
        <end position="445"/>
    </location>
</feature>
<comment type="similarity">
    <text evidence="3 13">Belongs to the lyase 1 family. Adenylosuccinate lyase subfamily.</text>
</comment>
<evidence type="ECO:0000256" key="13">
    <source>
        <dbReference type="RuleBase" id="RU361172"/>
    </source>
</evidence>
<accession>A0ABY9XPN3</accession>
<evidence type="ECO:0000256" key="10">
    <source>
        <dbReference type="ARBA" id="ARBA00030717"/>
    </source>
</evidence>
<dbReference type="PRINTS" id="PR00149">
    <property type="entry name" value="FUMRATELYASE"/>
</dbReference>
<dbReference type="Pfam" id="PF00206">
    <property type="entry name" value="Lyase_1"/>
    <property type="match status" value="1"/>
</dbReference>
<reference evidence="16 17" key="1">
    <citation type="submission" date="2023-09" db="EMBL/GenBank/DDBJ databases">
        <title>Thalassobella suaedae gen. nov., sp. nov., a marine bacterium of the family Flavobacteriaceae isolated from a halophyte Suaeda japonica.</title>
        <authorList>
            <person name="Lee S.Y."/>
            <person name="Hwang C.Y."/>
        </authorList>
    </citation>
    <scope>NUCLEOTIDE SEQUENCE [LARGE SCALE GENOMIC DNA]</scope>
    <source>
        <strain evidence="16 17">HL-DH14</strain>
    </source>
</reference>
<evidence type="ECO:0000256" key="9">
    <source>
        <dbReference type="ARBA" id="ARBA00025012"/>
    </source>
</evidence>
<comment type="catalytic activity">
    <reaction evidence="8">
        <text>(2S)-2-[5-amino-1-(5-phospho-beta-D-ribosyl)imidazole-4-carboxamido]succinate = 5-amino-1-(5-phospho-beta-D-ribosyl)imidazole-4-carboxamide + fumarate</text>
        <dbReference type="Rhea" id="RHEA:23920"/>
        <dbReference type="ChEBI" id="CHEBI:29806"/>
        <dbReference type="ChEBI" id="CHEBI:58443"/>
        <dbReference type="ChEBI" id="CHEBI:58475"/>
        <dbReference type="EC" id="4.3.2.2"/>
    </reaction>
    <physiologicalReaction direction="left-to-right" evidence="8">
        <dbReference type="Rhea" id="RHEA:23921"/>
    </physiologicalReaction>
</comment>
<evidence type="ECO:0000256" key="1">
    <source>
        <dbReference type="ARBA" id="ARBA00004706"/>
    </source>
</evidence>
<dbReference type="InterPro" id="IPR008948">
    <property type="entry name" value="L-Aspartase-like"/>
</dbReference>
<comment type="catalytic activity">
    <reaction evidence="11">
        <text>N(6)-(1,2-dicarboxyethyl)-AMP = fumarate + AMP</text>
        <dbReference type="Rhea" id="RHEA:16853"/>
        <dbReference type="ChEBI" id="CHEBI:29806"/>
        <dbReference type="ChEBI" id="CHEBI:57567"/>
        <dbReference type="ChEBI" id="CHEBI:456215"/>
        <dbReference type="EC" id="4.3.2.2"/>
    </reaction>
    <physiologicalReaction direction="left-to-right" evidence="11">
        <dbReference type="Rhea" id="RHEA:16854"/>
    </physiologicalReaction>
</comment>
<dbReference type="PROSITE" id="PS00163">
    <property type="entry name" value="FUMARATE_LYASES"/>
    <property type="match status" value="1"/>
</dbReference>
<dbReference type="CDD" id="cd01598">
    <property type="entry name" value="PurB"/>
    <property type="match status" value="1"/>
</dbReference>
<proteinExistence type="inferred from homology"/>
<comment type="function">
    <text evidence="9">Catalyzes two reactions in de novo purine nucleotide biosynthesis. Catalyzes the breakdown of 5-aminoimidazole- (N-succinylocarboxamide) ribotide (SAICAR or 2-[5-amino-1-(5-phospho-beta-D-ribosyl)imidazole-4-carboxamido]succinate) to 5-aminoimidazole-4-carboxamide ribotide (AICAR or 5-amino-1-(5-phospho-beta-D-ribosyl)imidazole-4-carboxamide) and fumarate, and of adenylosuccinate (ADS or N(6)-(1,2-dicarboxyethyl)-AMP) to adenosine monophosphate (AMP) and fumarate.</text>
</comment>
<dbReference type="Pfam" id="PF08328">
    <property type="entry name" value="ASL_C"/>
    <property type="match status" value="1"/>
</dbReference>
<evidence type="ECO:0000259" key="14">
    <source>
        <dbReference type="Pfam" id="PF00206"/>
    </source>
</evidence>
<evidence type="ECO:0000256" key="7">
    <source>
        <dbReference type="ARBA" id="ARBA00023239"/>
    </source>
</evidence>
<dbReference type="EMBL" id="CP134537">
    <property type="protein sequence ID" value="WNH07847.1"/>
    <property type="molecule type" value="Genomic_DNA"/>
</dbReference>
<evidence type="ECO:0000313" key="16">
    <source>
        <dbReference type="EMBL" id="WNH07847.1"/>
    </source>
</evidence>
<sequence>MSLSPLNAISPIDGRYRSKVNELAPYFSEEALIKYRVLVEIEYFISLCEIPLPQLATVDSAIFEDLRAIYKDFSTEDALAIKKIESVTNHDVKAVEYFIKEKFDGLGLSEYKEFIHFGLTSQDINNTAIPLSIKEAMNDVYVPEYSIILEKLKSLTKDWANIPMLARTHGQPASPTRLGKEIEVFVVRLEEQFNLLNDIPSAAKFGGATGNFNAHHVAYPNIDWKAFGGSFVQEKLGLHHSFPTTQIEHYDHMAALFDTLKRINTIIIDLNRDIWTYVSMDYFKQKIKAGEVGSSAMPHKVNPIDFENSEGNLGIANAIFEHLSAKLPVSRLQRDLTDSTVLRNVGVPFGHTLIAFKSTLKGLDKLLLNESKFAEDLENNWAVVAEAIQTILRREAYPNPYEALKGLTRTNAKINKDSISNFIDTLEVSNTIKEELKRITPSNYTGI</sequence>
<keyword evidence="6 13" id="KW-0658">Purine biosynthesis</keyword>
<evidence type="ECO:0000256" key="3">
    <source>
        <dbReference type="ARBA" id="ARBA00008273"/>
    </source>
</evidence>
<gene>
    <name evidence="16" type="primary">purB</name>
    <name evidence="16" type="ORF">RHP51_11645</name>
</gene>
<comment type="pathway">
    <text evidence="1 13">Purine metabolism; IMP biosynthesis via de novo pathway; 5-amino-1-(5-phospho-D-ribosyl)imidazole-4-carboxamide from 5-amino-1-(5-phospho-D-ribosyl)imidazole-4-carboxylate: step 2/2.</text>
</comment>
<dbReference type="RefSeq" id="WP_415864694.1">
    <property type="nucleotide sequence ID" value="NZ_CP134537.1"/>
</dbReference>
<evidence type="ECO:0000256" key="11">
    <source>
        <dbReference type="ARBA" id="ARBA00049115"/>
    </source>
</evidence>
<dbReference type="Gene3D" id="1.10.275.10">
    <property type="entry name" value="Fumarase/aspartase (N-terminal domain)"/>
    <property type="match status" value="1"/>
</dbReference>
<keyword evidence="7 13" id="KW-0456">Lyase</keyword>
<evidence type="ECO:0000256" key="12">
    <source>
        <dbReference type="NCBIfam" id="TIGR00928"/>
    </source>
</evidence>
<dbReference type="InterPro" id="IPR022761">
    <property type="entry name" value="Fumarate_lyase_N"/>
</dbReference>
<dbReference type="InterPro" id="IPR024083">
    <property type="entry name" value="Fumarase/histidase_N"/>
</dbReference>
<dbReference type="InterPro" id="IPR000362">
    <property type="entry name" value="Fumarate_lyase_fam"/>
</dbReference>
<evidence type="ECO:0000256" key="8">
    <source>
        <dbReference type="ARBA" id="ARBA00024477"/>
    </source>
</evidence>
<evidence type="ECO:0000256" key="4">
    <source>
        <dbReference type="ARBA" id="ARBA00012339"/>
    </source>
</evidence>
<name>A0ABY9XPN3_9FLAO</name>
<comment type="pathway">
    <text evidence="2 13">Purine metabolism; AMP biosynthesis via de novo pathway; AMP from IMP: step 2/2.</text>
</comment>
<protein>
    <recommendedName>
        <fullName evidence="5 12">Adenylosuccinate lyase</fullName>
        <shortName evidence="13">ASL</shortName>
        <ecNumber evidence="4 12">4.3.2.2</ecNumber>
    </recommendedName>
    <alternativeName>
        <fullName evidence="10 13">Adenylosuccinase</fullName>
    </alternativeName>
</protein>
<dbReference type="Proteomes" id="UP001302806">
    <property type="component" value="Chromosome"/>
</dbReference>
<dbReference type="NCBIfam" id="TIGR00928">
    <property type="entry name" value="purB"/>
    <property type="match status" value="1"/>
</dbReference>
<evidence type="ECO:0000256" key="5">
    <source>
        <dbReference type="ARBA" id="ARBA00017058"/>
    </source>
</evidence>
<dbReference type="SUPFAM" id="SSF48557">
    <property type="entry name" value="L-aspartase-like"/>
    <property type="match status" value="1"/>
</dbReference>
<dbReference type="Gene3D" id="1.10.40.30">
    <property type="entry name" value="Fumarase/aspartase (C-terminal domain)"/>
    <property type="match status" value="1"/>
</dbReference>
<evidence type="ECO:0000256" key="2">
    <source>
        <dbReference type="ARBA" id="ARBA00004734"/>
    </source>
</evidence>
<dbReference type="InterPro" id="IPR013539">
    <property type="entry name" value="PurB_C"/>
</dbReference>
<feature type="domain" description="Fumarate lyase N-terminal" evidence="14">
    <location>
        <begin position="14"/>
        <end position="311"/>
    </location>
</feature>
<evidence type="ECO:0000256" key="6">
    <source>
        <dbReference type="ARBA" id="ARBA00022755"/>
    </source>
</evidence>
<organism evidence="16 17">
    <name type="scientific">Thalassobellus suaedae</name>
    <dbReference type="NCBI Taxonomy" id="3074124"/>
    <lineage>
        <taxon>Bacteria</taxon>
        <taxon>Pseudomonadati</taxon>
        <taxon>Bacteroidota</taxon>
        <taxon>Flavobacteriia</taxon>
        <taxon>Flavobacteriales</taxon>
        <taxon>Flavobacteriaceae</taxon>
        <taxon>Thalassobellus</taxon>
    </lineage>
</organism>
<dbReference type="PANTHER" id="PTHR43411">
    <property type="entry name" value="ADENYLOSUCCINATE LYASE"/>
    <property type="match status" value="1"/>
</dbReference>
<evidence type="ECO:0000313" key="17">
    <source>
        <dbReference type="Proteomes" id="UP001302806"/>
    </source>
</evidence>
<dbReference type="PANTHER" id="PTHR43411:SF1">
    <property type="entry name" value="ADENYLOSUCCINATE LYASE"/>
    <property type="match status" value="1"/>
</dbReference>
<dbReference type="InterPro" id="IPR020557">
    <property type="entry name" value="Fumarate_lyase_CS"/>
</dbReference>
<dbReference type="InterPro" id="IPR047136">
    <property type="entry name" value="PurB_bact"/>
</dbReference>
<dbReference type="EC" id="4.3.2.2" evidence="4 12"/>
<dbReference type="GO" id="GO:0016829">
    <property type="term" value="F:lyase activity"/>
    <property type="evidence" value="ECO:0007669"/>
    <property type="project" value="UniProtKB-KW"/>
</dbReference>
<dbReference type="InterPro" id="IPR004769">
    <property type="entry name" value="Pur_lyase"/>
</dbReference>
<dbReference type="Gene3D" id="1.20.200.10">
    <property type="entry name" value="Fumarase/aspartase (Central domain)"/>
    <property type="match status" value="1"/>
</dbReference>
<evidence type="ECO:0000259" key="15">
    <source>
        <dbReference type="Pfam" id="PF08328"/>
    </source>
</evidence>